<dbReference type="InterPro" id="IPR011075">
    <property type="entry name" value="TetR_C"/>
</dbReference>
<name>A0A173MFD1_9BACT</name>
<dbReference type="Pfam" id="PF16925">
    <property type="entry name" value="TetR_C_13"/>
    <property type="match status" value="1"/>
</dbReference>
<dbReference type="EMBL" id="FTOR01000006">
    <property type="protein sequence ID" value="SIT25272.1"/>
    <property type="molecule type" value="Genomic_DNA"/>
</dbReference>
<dbReference type="RefSeq" id="WP_076380465.1">
    <property type="nucleotide sequence ID" value="NZ_AP017422.1"/>
</dbReference>
<dbReference type="InterPro" id="IPR036271">
    <property type="entry name" value="Tet_transcr_reg_TetR-rel_C_sf"/>
</dbReference>
<dbReference type="STRING" id="477680.SAMN05421788_106274"/>
<dbReference type="SUPFAM" id="SSF48498">
    <property type="entry name" value="Tetracyclin repressor-like, C-terminal domain"/>
    <property type="match status" value="1"/>
</dbReference>
<dbReference type="Pfam" id="PF00440">
    <property type="entry name" value="TetR_N"/>
    <property type="match status" value="1"/>
</dbReference>
<dbReference type="SUPFAM" id="SSF46689">
    <property type="entry name" value="Homeodomain-like"/>
    <property type="match status" value="1"/>
</dbReference>
<evidence type="ECO:0000313" key="7">
    <source>
        <dbReference type="Proteomes" id="UP000186917"/>
    </source>
</evidence>
<sequence>MSKAEATRTFIIEKTAPVFNKKGYAGTSLADLTEATGLTKGALYGNFKNKDEIALAAFDYNQRLVKTGLAHINSKSAIEKLLAIPQFFKSNFAALAANGGCPVLNTAVEADDNQPALKEKVNEAIHLWKQQYESLIQAGIDAGEIKPGVHPGSYANIFLALFEGSVMLSKVTGDLSFFNDAMNRTTQIIKTELQM</sequence>
<keyword evidence="1" id="KW-0805">Transcription regulation</keyword>
<dbReference type="KEGG" id="fln:FLA_2223"/>
<reference evidence="7" key="1">
    <citation type="submission" date="2017-01" db="EMBL/GenBank/DDBJ databases">
        <authorList>
            <person name="Varghese N."/>
            <person name="Submissions S."/>
        </authorList>
    </citation>
    <scope>NUCLEOTIDE SEQUENCE [LARGE SCALE GENOMIC DNA]</scope>
    <source>
        <strain evidence="7">DSM 21054</strain>
    </source>
</reference>
<evidence type="ECO:0000259" key="5">
    <source>
        <dbReference type="PROSITE" id="PS50977"/>
    </source>
</evidence>
<gene>
    <name evidence="6" type="ORF">SAMN05421788_106274</name>
</gene>
<feature type="DNA-binding region" description="H-T-H motif" evidence="4">
    <location>
        <begin position="28"/>
        <end position="47"/>
    </location>
</feature>
<evidence type="ECO:0000256" key="4">
    <source>
        <dbReference type="PROSITE-ProRule" id="PRU00335"/>
    </source>
</evidence>
<evidence type="ECO:0000313" key="6">
    <source>
        <dbReference type="EMBL" id="SIT25272.1"/>
    </source>
</evidence>
<dbReference type="PANTHER" id="PTHR47506">
    <property type="entry name" value="TRANSCRIPTIONAL REGULATORY PROTEIN"/>
    <property type="match status" value="1"/>
</dbReference>
<evidence type="ECO:0000256" key="1">
    <source>
        <dbReference type="ARBA" id="ARBA00023015"/>
    </source>
</evidence>
<dbReference type="Proteomes" id="UP000186917">
    <property type="component" value="Unassembled WGS sequence"/>
</dbReference>
<evidence type="ECO:0000256" key="2">
    <source>
        <dbReference type="ARBA" id="ARBA00023125"/>
    </source>
</evidence>
<feature type="domain" description="HTH tetR-type" evidence="5">
    <location>
        <begin position="5"/>
        <end position="65"/>
    </location>
</feature>
<dbReference type="PROSITE" id="PS50977">
    <property type="entry name" value="HTH_TETR_2"/>
    <property type="match status" value="1"/>
</dbReference>
<dbReference type="OrthoDB" id="9798857at2"/>
<dbReference type="InterPro" id="IPR009057">
    <property type="entry name" value="Homeodomain-like_sf"/>
</dbReference>
<dbReference type="PANTHER" id="PTHR47506:SF3">
    <property type="entry name" value="HTH-TYPE TRANSCRIPTIONAL REGULATOR LMRA"/>
    <property type="match status" value="1"/>
</dbReference>
<dbReference type="InterPro" id="IPR001647">
    <property type="entry name" value="HTH_TetR"/>
</dbReference>
<proteinExistence type="predicted"/>
<evidence type="ECO:0000256" key="3">
    <source>
        <dbReference type="ARBA" id="ARBA00023163"/>
    </source>
</evidence>
<dbReference type="AlphaFoldDB" id="A0A173MFD1"/>
<keyword evidence="3" id="KW-0804">Transcription</keyword>
<dbReference type="PRINTS" id="PR00455">
    <property type="entry name" value="HTHTETR"/>
</dbReference>
<keyword evidence="7" id="KW-1185">Reference proteome</keyword>
<organism evidence="6 7">
    <name type="scientific">Filimonas lacunae</name>
    <dbReference type="NCBI Taxonomy" id="477680"/>
    <lineage>
        <taxon>Bacteria</taxon>
        <taxon>Pseudomonadati</taxon>
        <taxon>Bacteroidota</taxon>
        <taxon>Chitinophagia</taxon>
        <taxon>Chitinophagales</taxon>
        <taxon>Chitinophagaceae</taxon>
        <taxon>Filimonas</taxon>
    </lineage>
</organism>
<dbReference type="GO" id="GO:0003677">
    <property type="term" value="F:DNA binding"/>
    <property type="evidence" value="ECO:0007669"/>
    <property type="project" value="UniProtKB-UniRule"/>
</dbReference>
<protein>
    <submittedName>
        <fullName evidence="6">Transcriptional regulator, TetR family</fullName>
    </submittedName>
</protein>
<accession>A0A173MFD1</accession>
<keyword evidence="2 4" id="KW-0238">DNA-binding</keyword>
<dbReference type="Gene3D" id="1.10.357.10">
    <property type="entry name" value="Tetracycline Repressor, domain 2"/>
    <property type="match status" value="1"/>
</dbReference>